<keyword evidence="5 6" id="KW-0472">Membrane</keyword>
<keyword evidence="2" id="KW-1003">Cell membrane</keyword>
<evidence type="ECO:0000313" key="7">
    <source>
        <dbReference type="EMBL" id="KQL45039.1"/>
    </source>
</evidence>
<keyword evidence="8" id="KW-1185">Reference proteome</keyword>
<organism evidence="7 8">
    <name type="scientific">Brevibacillus choshinensis</name>
    <dbReference type="NCBI Taxonomy" id="54911"/>
    <lineage>
        <taxon>Bacteria</taxon>
        <taxon>Bacillati</taxon>
        <taxon>Bacillota</taxon>
        <taxon>Bacilli</taxon>
        <taxon>Bacillales</taxon>
        <taxon>Paenibacillaceae</taxon>
        <taxon>Brevibacillus</taxon>
    </lineage>
</organism>
<accession>A0ABR5N3G4</accession>
<dbReference type="InterPro" id="IPR001123">
    <property type="entry name" value="LeuE-type"/>
</dbReference>
<reference evidence="7 8" key="1">
    <citation type="submission" date="2015-09" db="EMBL/GenBank/DDBJ databases">
        <title>Genome sequencing project for genomic taxonomy and phylogenomics of Bacillus-like bacteria.</title>
        <authorList>
            <person name="Liu B."/>
            <person name="Wang J."/>
            <person name="Zhu Y."/>
            <person name="Liu G."/>
            <person name="Chen Q."/>
            <person name="Chen Z."/>
            <person name="Lan J."/>
            <person name="Che J."/>
            <person name="Ge C."/>
            <person name="Shi H."/>
            <person name="Pan Z."/>
            <person name="Liu X."/>
        </authorList>
    </citation>
    <scope>NUCLEOTIDE SEQUENCE [LARGE SCALE GENOMIC DNA]</scope>
    <source>
        <strain evidence="7 8">DSM 8552</strain>
    </source>
</reference>
<evidence type="ECO:0000256" key="3">
    <source>
        <dbReference type="ARBA" id="ARBA00022692"/>
    </source>
</evidence>
<keyword evidence="4 6" id="KW-1133">Transmembrane helix</keyword>
<evidence type="ECO:0000256" key="4">
    <source>
        <dbReference type="ARBA" id="ARBA00022989"/>
    </source>
</evidence>
<keyword evidence="3 6" id="KW-0812">Transmembrane</keyword>
<comment type="caution">
    <text evidence="7">The sequence shown here is derived from an EMBL/GenBank/DDBJ whole genome shotgun (WGS) entry which is preliminary data.</text>
</comment>
<proteinExistence type="predicted"/>
<feature type="transmembrane region" description="Helical" evidence="6">
    <location>
        <begin position="71"/>
        <end position="93"/>
    </location>
</feature>
<dbReference type="RefSeq" id="WP_055747637.1">
    <property type="nucleotide sequence ID" value="NZ_LJJB01000013.1"/>
</dbReference>
<evidence type="ECO:0000313" key="8">
    <source>
        <dbReference type="Proteomes" id="UP000051063"/>
    </source>
</evidence>
<feature type="transmembrane region" description="Helical" evidence="6">
    <location>
        <begin position="6"/>
        <end position="29"/>
    </location>
</feature>
<feature type="transmembrane region" description="Helical" evidence="6">
    <location>
        <begin position="41"/>
        <end position="65"/>
    </location>
</feature>
<evidence type="ECO:0000256" key="2">
    <source>
        <dbReference type="ARBA" id="ARBA00022475"/>
    </source>
</evidence>
<feature type="transmembrane region" description="Helical" evidence="6">
    <location>
        <begin position="188"/>
        <end position="205"/>
    </location>
</feature>
<dbReference type="PANTHER" id="PTHR30086:SF20">
    <property type="entry name" value="ARGININE EXPORTER PROTEIN ARGO-RELATED"/>
    <property type="match status" value="1"/>
</dbReference>
<dbReference type="Pfam" id="PF01810">
    <property type="entry name" value="LysE"/>
    <property type="match status" value="1"/>
</dbReference>
<dbReference type="PANTHER" id="PTHR30086">
    <property type="entry name" value="ARGININE EXPORTER PROTEIN ARGO"/>
    <property type="match status" value="1"/>
</dbReference>
<gene>
    <name evidence="7" type="ORF">AN963_27370</name>
</gene>
<name>A0ABR5N3G4_BRECH</name>
<evidence type="ECO:0000256" key="6">
    <source>
        <dbReference type="SAM" id="Phobius"/>
    </source>
</evidence>
<evidence type="ECO:0000256" key="1">
    <source>
        <dbReference type="ARBA" id="ARBA00004651"/>
    </source>
</evidence>
<protein>
    <submittedName>
        <fullName evidence="7">Homoserine lactone transporter</fullName>
    </submittedName>
</protein>
<comment type="subcellular location">
    <subcellularLocation>
        <location evidence="1">Cell membrane</location>
        <topology evidence="1">Multi-pass membrane protein</topology>
    </subcellularLocation>
</comment>
<sequence>MYGIVNFEVFLLTGILLNLIPGTDTMYILSRSISQGRRSGILSVCGILTGSVIHTLLAAFGLSVILTKSVLLFQLVKIVGIIYLVYLGIKMIMAKTAALDQLASVSSERKYGKIYVQGILTSLTNPKVALFFIAFLPQFVSTSHSGALPFVILGLTFTLTGGVWCMLLAICSSLATDKLRKNPRVSTLLNKLTGIIFIGMGLNLIRAKATP</sequence>
<dbReference type="EMBL" id="LJJB01000013">
    <property type="protein sequence ID" value="KQL45039.1"/>
    <property type="molecule type" value="Genomic_DNA"/>
</dbReference>
<feature type="transmembrane region" description="Helical" evidence="6">
    <location>
        <begin position="114"/>
        <end position="136"/>
    </location>
</feature>
<evidence type="ECO:0000256" key="5">
    <source>
        <dbReference type="ARBA" id="ARBA00023136"/>
    </source>
</evidence>
<dbReference type="Proteomes" id="UP000051063">
    <property type="component" value="Unassembled WGS sequence"/>
</dbReference>
<feature type="transmembrane region" description="Helical" evidence="6">
    <location>
        <begin position="148"/>
        <end position="176"/>
    </location>
</feature>
<dbReference type="PIRSF" id="PIRSF006324">
    <property type="entry name" value="LeuE"/>
    <property type="match status" value="1"/>
</dbReference>